<dbReference type="HOGENOM" id="CLU_052849_0_0_1"/>
<dbReference type="GO" id="GO:0016020">
    <property type="term" value="C:membrane"/>
    <property type="evidence" value="ECO:0007669"/>
    <property type="project" value="TreeGrafter"/>
</dbReference>
<proteinExistence type="predicted"/>
<dbReference type="RefSeq" id="XP_003679897.1">
    <property type="nucleotide sequence ID" value="XM_003679849.1"/>
</dbReference>
<dbReference type="AlphaFoldDB" id="G8ZPZ2"/>
<dbReference type="InParanoid" id="G8ZPZ2"/>
<keyword evidence="2" id="KW-0472">Membrane</keyword>
<dbReference type="InterPro" id="IPR038872">
    <property type="entry name" value="Put_GTT3"/>
</dbReference>
<dbReference type="Proteomes" id="UP000005627">
    <property type="component" value="Chromosome 2"/>
</dbReference>
<reference evidence="3 4" key="1">
    <citation type="journal article" date="2011" name="Proc. Natl. Acad. Sci. U.S.A.">
        <title>Evolutionary erosion of yeast sex chromosomes by mating-type switching accidents.</title>
        <authorList>
            <person name="Gordon J.L."/>
            <person name="Armisen D."/>
            <person name="Proux-Wera E."/>
            <person name="Oheigeartaigh S.S."/>
            <person name="Byrne K.P."/>
            <person name="Wolfe K.H."/>
        </authorList>
    </citation>
    <scope>NUCLEOTIDE SEQUENCE [LARGE SCALE GENOMIC DNA]</scope>
    <source>
        <strain evidence="4">ATCC 10662 / CBS 1146 / NBRC 0425 / NCYC 2629 / NRRL Y-866</strain>
    </source>
</reference>
<evidence type="ECO:0000313" key="3">
    <source>
        <dbReference type="EMBL" id="CCE90686.1"/>
    </source>
</evidence>
<feature type="transmembrane region" description="Helical" evidence="2">
    <location>
        <begin position="238"/>
        <end position="257"/>
    </location>
</feature>
<organism evidence="3 4">
    <name type="scientific">Torulaspora delbrueckii</name>
    <name type="common">Yeast</name>
    <name type="synonym">Candida colliculosa</name>
    <dbReference type="NCBI Taxonomy" id="4950"/>
    <lineage>
        <taxon>Eukaryota</taxon>
        <taxon>Fungi</taxon>
        <taxon>Dikarya</taxon>
        <taxon>Ascomycota</taxon>
        <taxon>Saccharomycotina</taxon>
        <taxon>Saccharomycetes</taxon>
        <taxon>Saccharomycetales</taxon>
        <taxon>Saccharomycetaceae</taxon>
        <taxon>Torulaspora</taxon>
    </lineage>
</organism>
<keyword evidence="2" id="KW-1133">Transmembrane helix</keyword>
<accession>G8ZPZ2</accession>
<keyword evidence="2" id="KW-0812">Transmembrane</keyword>
<dbReference type="PANTHER" id="PTHR41807:SF1">
    <property type="entry name" value="GLUTATHIONE TRANSFERASE 3"/>
    <property type="match status" value="1"/>
</dbReference>
<evidence type="ECO:0000256" key="1">
    <source>
        <dbReference type="SAM" id="MobiDB-lite"/>
    </source>
</evidence>
<dbReference type="GeneID" id="11504923"/>
<feature type="compositionally biased region" description="Basic and acidic residues" evidence="1">
    <location>
        <begin position="86"/>
        <end position="96"/>
    </location>
</feature>
<protein>
    <recommendedName>
        <fullName evidence="5">Rho termination factor N-terminal domain-containing protein</fullName>
    </recommendedName>
</protein>
<keyword evidence="4" id="KW-1185">Reference proteome</keyword>
<feature type="region of interest" description="Disordered" evidence="1">
    <location>
        <begin position="71"/>
        <end position="101"/>
    </location>
</feature>
<evidence type="ECO:0008006" key="5">
    <source>
        <dbReference type="Google" id="ProtNLM"/>
    </source>
</evidence>
<feature type="compositionally biased region" description="Acidic residues" evidence="1">
    <location>
        <begin position="71"/>
        <end position="85"/>
    </location>
</feature>
<name>G8ZPZ2_TORDE</name>
<dbReference type="PANTHER" id="PTHR41807">
    <property type="entry name" value="GLUTATHIONE TRANSFERASE 3"/>
    <property type="match status" value="1"/>
</dbReference>
<dbReference type="STRING" id="1076872.G8ZPZ2"/>
<feature type="transmembrane region" description="Helical" evidence="2">
    <location>
        <begin position="200"/>
        <end position="218"/>
    </location>
</feature>
<feature type="transmembrane region" description="Helical" evidence="2">
    <location>
        <begin position="167"/>
        <end position="188"/>
    </location>
</feature>
<dbReference type="EMBL" id="HE616743">
    <property type="protein sequence ID" value="CCE90686.1"/>
    <property type="molecule type" value="Genomic_DNA"/>
</dbReference>
<evidence type="ECO:0000313" key="4">
    <source>
        <dbReference type="Proteomes" id="UP000005627"/>
    </source>
</evidence>
<dbReference type="FunCoup" id="G8ZPZ2">
    <property type="interactions" value="55"/>
</dbReference>
<evidence type="ECO:0000256" key="2">
    <source>
        <dbReference type="SAM" id="Phobius"/>
    </source>
</evidence>
<dbReference type="OrthoDB" id="4034134at2759"/>
<sequence>MSTFSRWRKVELLDLAEKLKLPNVAHNVRKNELIHTIEDHLNVLNEPLDVEVDYPELKSFYDSIVLKHEEEPEVTAEEEDEESVEEDNKNYNKLDFSEEDDDDSTFKFGFENYLSDIVVKVKEFNESLQDSLSTIQSIDKIFYLIEFYFIMRPLIEHQDAALSLSTLIIWISFSFLLPAIIAYYINFIRYDLTTIEFDPMVFHLAKFLISLAILNLKLSTTGDRWDYVRLGLTSWVHYLGQLPLIFALVGALLTLYIF</sequence>
<dbReference type="eggNOG" id="ENOG502S2H3">
    <property type="taxonomic scope" value="Eukaryota"/>
</dbReference>
<dbReference type="KEGG" id="tdl:TDEL_0B05570"/>
<gene>
    <name evidence="3" type="primary">TDEL0B05570</name>
    <name evidence="3" type="ORF">TDEL_0B05570</name>
</gene>